<accession>A0A0G4INP0</accession>
<evidence type="ECO:0000256" key="3">
    <source>
        <dbReference type="ARBA" id="ARBA00022862"/>
    </source>
</evidence>
<evidence type="ECO:0000259" key="8">
    <source>
        <dbReference type="PROSITE" id="PS50206"/>
    </source>
</evidence>
<dbReference type="CDD" id="cd03013">
    <property type="entry name" value="PRX5_like"/>
    <property type="match status" value="1"/>
</dbReference>
<dbReference type="PANTHER" id="PTHR10430:SF16">
    <property type="entry name" value="PEROXIREDOXIN-5, MITOCHONDRIAL"/>
    <property type="match status" value="1"/>
</dbReference>
<feature type="domain" description="Rhodanese" evidence="8">
    <location>
        <begin position="109"/>
        <end position="138"/>
    </location>
</feature>
<dbReference type="EMBL" id="CDSF01000077">
    <property type="protein sequence ID" value="CEO96933.1"/>
    <property type="molecule type" value="Genomic_DNA"/>
</dbReference>
<dbReference type="Proteomes" id="UP000290189">
    <property type="component" value="Unassembled WGS sequence"/>
</dbReference>
<dbReference type="GO" id="GO:0034599">
    <property type="term" value="P:cellular response to oxidative stress"/>
    <property type="evidence" value="ECO:0007669"/>
    <property type="project" value="InterPro"/>
</dbReference>
<evidence type="ECO:0000256" key="7">
    <source>
        <dbReference type="RuleBase" id="RU366011"/>
    </source>
</evidence>
<reference evidence="10 12" key="1">
    <citation type="submission" date="2015-02" db="EMBL/GenBank/DDBJ databases">
        <authorList>
            <person name="Chooi Y.-H."/>
        </authorList>
    </citation>
    <scope>NUCLEOTIDE SEQUENCE [LARGE SCALE GENOMIC DNA]</scope>
    <source>
        <strain evidence="10">E3</strain>
    </source>
</reference>
<dbReference type="GO" id="GO:0005737">
    <property type="term" value="C:cytoplasm"/>
    <property type="evidence" value="ECO:0007669"/>
    <property type="project" value="TreeGrafter"/>
</dbReference>
<dbReference type="InterPro" id="IPR013740">
    <property type="entry name" value="Redoxin"/>
</dbReference>
<dbReference type="InterPro" id="IPR036249">
    <property type="entry name" value="Thioredoxin-like_sf"/>
</dbReference>
<dbReference type="OrthoDB" id="1882547at2759"/>
<dbReference type="PANTHER" id="PTHR10430">
    <property type="entry name" value="PEROXIREDOXIN"/>
    <property type="match status" value="1"/>
</dbReference>
<dbReference type="GO" id="GO:0008379">
    <property type="term" value="F:thioredoxin peroxidase activity"/>
    <property type="evidence" value="ECO:0007669"/>
    <property type="project" value="InterPro"/>
</dbReference>
<keyword evidence="11" id="KW-0496">Mitochondrion</keyword>
<dbReference type="SUPFAM" id="SSF52833">
    <property type="entry name" value="Thioredoxin-like"/>
    <property type="match status" value="1"/>
</dbReference>
<dbReference type="OMA" id="AFVMFQW"/>
<dbReference type="PROSITE" id="PS50206">
    <property type="entry name" value="RHODANESE_3"/>
    <property type="match status" value="1"/>
</dbReference>
<evidence type="ECO:0000313" key="12">
    <source>
        <dbReference type="Proteomes" id="UP000039324"/>
    </source>
</evidence>
<dbReference type="AlphaFoldDB" id="A0A0G4INP0"/>
<keyword evidence="5 7" id="KW-0676">Redox-active center</keyword>
<evidence type="ECO:0000256" key="6">
    <source>
        <dbReference type="PIRSR" id="PIRSR637944-1"/>
    </source>
</evidence>
<evidence type="ECO:0000313" key="11">
    <source>
        <dbReference type="EMBL" id="SPR01882.1"/>
    </source>
</evidence>
<sequence length="190" mass="21123">MQFSRVSRWVPGRVAGRSAWIASLAIKEGDKVPYDVVFKTRVDRQWVDLPAEKVFKGKKVVLFGLPGAFTPTCSSTHLPRYSELIPDLKKAGVDQVACITVNDAFVCNAWLKDQGIDNVAILPDGNGEFSEAIGALCDKSHLGFGKRSWRYSMFVNDGRVEKIFSEPDKDGDPFEVSDADTMLKYLTSKK</sequence>
<dbReference type="FunFam" id="3.40.30.10:FF:000020">
    <property type="entry name" value="Peroxiredoxin"/>
    <property type="match status" value="1"/>
</dbReference>
<dbReference type="Proteomes" id="UP000039324">
    <property type="component" value="Unassembled WGS sequence"/>
</dbReference>
<feature type="active site" description="Cysteine sulfenic acid (-SOH) intermediate" evidence="6">
    <location>
        <position position="73"/>
    </location>
</feature>
<geneLocation type="mitochondrion" evidence="11"/>
<keyword evidence="3 7" id="KW-0049">Antioxidant</keyword>
<evidence type="ECO:0000256" key="5">
    <source>
        <dbReference type="ARBA" id="ARBA00023284"/>
    </source>
</evidence>
<gene>
    <name evidence="10" type="ORF">PBRA_005537</name>
    <name evidence="11" type="ORF">PLBR_LOCUS9097</name>
</gene>
<dbReference type="GO" id="GO:0045454">
    <property type="term" value="P:cell redox homeostasis"/>
    <property type="evidence" value="ECO:0007669"/>
    <property type="project" value="TreeGrafter"/>
</dbReference>
<dbReference type="EMBL" id="OVEO01000019">
    <property type="protein sequence ID" value="SPR01882.1"/>
    <property type="molecule type" value="Genomic_DNA"/>
</dbReference>
<dbReference type="InterPro" id="IPR037944">
    <property type="entry name" value="PRX5-like"/>
</dbReference>
<evidence type="ECO:0000313" key="13">
    <source>
        <dbReference type="Proteomes" id="UP000290189"/>
    </source>
</evidence>
<protein>
    <submittedName>
        <fullName evidence="10">Uncharacterized protein</fullName>
    </submittedName>
</protein>
<dbReference type="InterPro" id="IPR001763">
    <property type="entry name" value="Rhodanese-like_dom"/>
</dbReference>
<keyword evidence="2 7" id="KW-0575">Peroxidase</keyword>
<dbReference type="GO" id="GO:0042744">
    <property type="term" value="P:hydrogen peroxide catabolic process"/>
    <property type="evidence" value="ECO:0007669"/>
    <property type="project" value="TreeGrafter"/>
</dbReference>
<comment type="similarity">
    <text evidence="1 7">Belongs to the peroxiredoxin family. Prx5 subfamily.</text>
</comment>
<evidence type="ECO:0000256" key="1">
    <source>
        <dbReference type="ARBA" id="ARBA00010505"/>
    </source>
</evidence>
<dbReference type="Pfam" id="PF08534">
    <property type="entry name" value="Redoxin"/>
    <property type="match status" value="1"/>
</dbReference>
<reference evidence="11 13" key="2">
    <citation type="submission" date="2018-03" db="EMBL/GenBank/DDBJ databases">
        <authorList>
            <person name="Fogelqvist J."/>
        </authorList>
    </citation>
    <scope>NUCLEOTIDE SEQUENCE [LARGE SCALE GENOMIC DNA]</scope>
</reference>
<keyword evidence="12" id="KW-1185">Reference proteome</keyword>
<evidence type="ECO:0000256" key="2">
    <source>
        <dbReference type="ARBA" id="ARBA00022559"/>
    </source>
</evidence>
<dbReference type="Gene3D" id="3.40.30.10">
    <property type="entry name" value="Glutaredoxin"/>
    <property type="match status" value="1"/>
</dbReference>
<organism evidence="10 12">
    <name type="scientific">Plasmodiophora brassicae</name>
    <name type="common">Clubroot disease agent</name>
    <dbReference type="NCBI Taxonomy" id="37360"/>
    <lineage>
        <taxon>Eukaryota</taxon>
        <taxon>Sar</taxon>
        <taxon>Rhizaria</taxon>
        <taxon>Endomyxa</taxon>
        <taxon>Phytomyxea</taxon>
        <taxon>Plasmodiophorida</taxon>
        <taxon>Plasmodiophoridae</taxon>
        <taxon>Plasmodiophora</taxon>
    </lineage>
</organism>
<proteinExistence type="inferred from homology"/>
<evidence type="ECO:0000256" key="4">
    <source>
        <dbReference type="ARBA" id="ARBA00023002"/>
    </source>
</evidence>
<name>A0A0G4INP0_PLABS</name>
<keyword evidence="4 7" id="KW-0560">Oxidoreductase</keyword>
<comment type="function">
    <text evidence="7">Thiol-specific peroxidase that catalyzes the reduction of hydrogen peroxide and organic hydroperoxides to water and alcohols, respectively. Plays a role in cell protection against oxidative stress by detoxifying peroxides.</text>
</comment>
<feature type="domain" description="Thioredoxin" evidence="9">
    <location>
        <begin position="26"/>
        <end position="190"/>
    </location>
</feature>
<evidence type="ECO:0000259" key="9">
    <source>
        <dbReference type="PROSITE" id="PS51352"/>
    </source>
</evidence>
<dbReference type="InterPro" id="IPR013766">
    <property type="entry name" value="Thioredoxin_domain"/>
</dbReference>
<evidence type="ECO:0000313" key="10">
    <source>
        <dbReference type="EMBL" id="CEO96933.1"/>
    </source>
</evidence>
<dbReference type="STRING" id="37360.A0A0G4INP0"/>
<dbReference type="PROSITE" id="PS51352">
    <property type="entry name" value="THIOREDOXIN_2"/>
    <property type="match status" value="1"/>
</dbReference>